<dbReference type="EMBL" id="LLXJ01001302">
    <property type="protein sequence ID" value="PKC02853.1"/>
    <property type="molecule type" value="Genomic_DNA"/>
</dbReference>
<dbReference type="VEuPathDB" id="FungiDB:FUN_009769"/>
<gene>
    <name evidence="1" type="ORF">RhiirA5_424639</name>
</gene>
<dbReference type="AlphaFoldDB" id="A0A2N0P7X7"/>
<dbReference type="VEuPathDB" id="FungiDB:RhiirA1_472698"/>
<reference evidence="1 2" key="1">
    <citation type="submission" date="2016-04" db="EMBL/GenBank/DDBJ databases">
        <title>Genome analyses suggest a sexual origin of heterokaryosis in a supposedly ancient asexual fungus.</title>
        <authorList>
            <person name="Ropars J."/>
            <person name="Sedzielewska K."/>
            <person name="Noel J."/>
            <person name="Charron P."/>
            <person name="Farinelli L."/>
            <person name="Marton T."/>
            <person name="Kruger M."/>
            <person name="Pelin A."/>
            <person name="Brachmann A."/>
            <person name="Corradi N."/>
        </authorList>
    </citation>
    <scope>NUCLEOTIDE SEQUENCE [LARGE SCALE GENOMIC DNA]</scope>
    <source>
        <strain evidence="1 2">A5</strain>
    </source>
</reference>
<evidence type="ECO:0000313" key="2">
    <source>
        <dbReference type="Proteomes" id="UP000232722"/>
    </source>
</evidence>
<organism evidence="1 2">
    <name type="scientific">Rhizophagus irregularis</name>
    <dbReference type="NCBI Taxonomy" id="588596"/>
    <lineage>
        <taxon>Eukaryota</taxon>
        <taxon>Fungi</taxon>
        <taxon>Fungi incertae sedis</taxon>
        <taxon>Mucoromycota</taxon>
        <taxon>Glomeromycotina</taxon>
        <taxon>Glomeromycetes</taxon>
        <taxon>Glomerales</taxon>
        <taxon>Glomeraceae</taxon>
        <taxon>Rhizophagus</taxon>
    </lineage>
</organism>
<dbReference type="VEuPathDB" id="FungiDB:RhiirA1_541674"/>
<dbReference type="Proteomes" id="UP000232722">
    <property type="component" value="Unassembled WGS sequence"/>
</dbReference>
<dbReference type="SUPFAM" id="SSF53067">
    <property type="entry name" value="Actin-like ATPase domain"/>
    <property type="match status" value="1"/>
</dbReference>
<dbReference type="PANTHER" id="PTHR14187">
    <property type="entry name" value="ALPHA KINASE/ELONGATION FACTOR 2 KINASE"/>
    <property type="match status" value="1"/>
</dbReference>
<name>A0A2N0P7X7_9GLOM</name>
<sequence length="307" mass="35268">MTKKLNDVPFLSEGLEYKKVITDYLGKLAEMVKISCVSKWQNLGFYRQVLTIFTVPAEFDDDAISTMREYHAFTAELTKDKFSRNLKFATEPEAVAIYCLNSMKGQYNLSTGDVLKSFQSYDIDLDDHKLIKQYVTAGEEKNRLEEADWLIEIEFEDIKAMFDPVIRRIIRLIRGQLEKRNKKCSALMLTGVFNKSRYLQARIRQEFGVPIHPIIAIGVQFGLQEEKHLIIGTDIARASQSDDPASEKFPNDLSIIFDALTKRGEQVPIELPKNEDIEDMEDIIILFTLSFGSVEVLATAENQKNWY</sequence>
<proteinExistence type="predicted"/>
<dbReference type="VEuPathDB" id="FungiDB:RhiirA1_484960"/>
<evidence type="ECO:0000313" key="1">
    <source>
        <dbReference type="EMBL" id="PKC02853.1"/>
    </source>
</evidence>
<dbReference type="VEuPathDB" id="FungiDB:RhiirFUN_021597"/>
<dbReference type="Gene3D" id="3.30.420.40">
    <property type="match status" value="1"/>
</dbReference>
<protein>
    <submittedName>
        <fullName evidence="1">Uncharacterized protein</fullName>
    </submittedName>
</protein>
<dbReference type="PANTHER" id="PTHR14187:SF5">
    <property type="entry name" value="HEAT SHOCK 70 KDA PROTEIN 12A"/>
    <property type="match status" value="1"/>
</dbReference>
<accession>A0A2N0P7X7</accession>
<dbReference type="InterPro" id="IPR043129">
    <property type="entry name" value="ATPase_NBD"/>
</dbReference>
<reference evidence="1 2" key="2">
    <citation type="submission" date="2017-09" db="EMBL/GenBank/DDBJ databases">
        <title>Extensive intraspecific genome diversity in a model arbuscular mycorrhizal fungus.</title>
        <authorList>
            <person name="Chen E.C."/>
            <person name="Morin E."/>
            <person name="Beaudet D."/>
            <person name="Noel J."/>
            <person name="Ndikumana S."/>
            <person name="Charron P."/>
            <person name="St-Onge C."/>
            <person name="Giorgi J."/>
            <person name="Grigoriev I.V."/>
            <person name="Roux C."/>
            <person name="Martin F.M."/>
            <person name="Corradi N."/>
        </authorList>
    </citation>
    <scope>NUCLEOTIDE SEQUENCE [LARGE SCALE GENOMIC DNA]</scope>
    <source>
        <strain evidence="1 2">A5</strain>
    </source>
</reference>
<comment type="caution">
    <text evidence="1">The sequence shown here is derived from an EMBL/GenBank/DDBJ whole genome shotgun (WGS) entry which is preliminary data.</text>
</comment>